<evidence type="ECO:0000313" key="3">
    <source>
        <dbReference type="Proteomes" id="UP000252707"/>
    </source>
</evidence>
<comment type="caution">
    <text evidence="2">The sequence shown here is derived from an EMBL/GenBank/DDBJ whole genome shotgun (WGS) entry which is preliminary data.</text>
</comment>
<name>A0A369CFR1_9GAMM</name>
<dbReference type="AlphaFoldDB" id="A0A369CFR1"/>
<dbReference type="EMBL" id="QPJY01000002">
    <property type="protein sequence ID" value="RCX32078.1"/>
    <property type="molecule type" value="Genomic_DNA"/>
</dbReference>
<dbReference type="RefSeq" id="WP_170142063.1">
    <property type="nucleotide sequence ID" value="NZ_QPJY01000002.1"/>
</dbReference>
<dbReference type="Pfam" id="PF23843">
    <property type="entry name" value="DUF7210"/>
    <property type="match status" value="1"/>
</dbReference>
<gene>
    <name evidence="2" type="ORF">DFQ59_102431</name>
</gene>
<accession>A0A369CFR1</accession>
<dbReference type="Proteomes" id="UP000252707">
    <property type="component" value="Unassembled WGS sequence"/>
</dbReference>
<feature type="domain" description="DUF7210" evidence="1">
    <location>
        <begin position="18"/>
        <end position="56"/>
    </location>
</feature>
<reference evidence="2 3" key="1">
    <citation type="submission" date="2018-07" db="EMBL/GenBank/DDBJ databases">
        <title>Genomic Encyclopedia of Type Strains, Phase IV (KMG-IV): sequencing the most valuable type-strain genomes for metagenomic binning, comparative biology and taxonomic classification.</title>
        <authorList>
            <person name="Goeker M."/>
        </authorList>
    </citation>
    <scope>NUCLEOTIDE SEQUENCE [LARGE SCALE GENOMIC DNA]</scope>
    <source>
        <strain evidence="2 3">DSM 26407</strain>
    </source>
</reference>
<evidence type="ECO:0000259" key="1">
    <source>
        <dbReference type="Pfam" id="PF23843"/>
    </source>
</evidence>
<sequence length="56" mass="6323">MKKTETQAATVQEPAERVEVTIRKEGHTHRGKPCAVGDKIRVTPRQAEWLKEQGVI</sequence>
<proteinExistence type="predicted"/>
<keyword evidence="3" id="KW-1185">Reference proteome</keyword>
<dbReference type="InterPro" id="IPR055634">
    <property type="entry name" value="DUF7210"/>
</dbReference>
<organism evidence="2 3">
    <name type="scientific">Thioalbus denitrificans</name>
    <dbReference type="NCBI Taxonomy" id="547122"/>
    <lineage>
        <taxon>Bacteria</taxon>
        <taxon>Pseudomonadati</taxon>
        <taxon>Pseudomonadota</taxon>
        <taxon>Gammaproteobacteria</taxon>
        <taxon>Chromatiales</taxon>
        <taxon>Ectothiorhodospiraceae</taxon>
        <taxon>Thioalbus</taxon>
    </lineage>
</organism>
<evidence type="ECO:0000313" key="2">
    <source>
        <dbReference type="EMBL" id="RCX32078.1"/>
    </source>
</evidence>
<protein>
    <recommendedName>
        <fullName evidence="1">DUF7210 domain-containing protein</fullName>
    </recommendedName>
</protein>